<dbReference type="PANTHER" id="PTHR36484:SF2">
    <property type="entry name" value="OS01G0558700 PROTEIN"/>
    <property type="match status" value="1"/>
</dbReference>
<organism evidence="1 2">
    <name type="scientific">Thalictrum thalictroides</name>
    <name type="common">Rue-anemone</name>
    <name type="synonym">Anemone thalictroides</name>
    <dbReference type="NCBI Taxonomy" id="46969"/>
    <lineage>
        <taxon>Eukaryota</taxon>
        <taxon>Viridiplantae</taxon>
        <taxon>Streptophyta</taxon>
        <taxon>Embryophyta</taxon>
        <taxon>Tracheophyta</taxon>
        <taxon>Spermatophyta</taxon>
        <taxon>Magnoliopsida</taxon>
        <taxon>Ranunculales</taxon>
        <taxon>Ranunculaceae</taxon>
        <taxon>Thalictroideae</taxon>
        <taxon>Thalictrum</taxon>
    </lineage>
</organism>
<accession>A0A7J6V6H8</accession>
<dbReference type="OrthoDB" id="640098at2759"/>
<keyword evidence="2" id="KW-1185">Reference proteome</keyword>
<protein>
    <submittedName>
        <fullName evidence="1">Uncharacterized protein</fullName>
    </submittedName>
</protein>
<sequence>MSAETVKRETIDQCVYSVKNIIATGKLEALDSEKLKMEIKKWTKVVVAVVAYARQVSGHFEGSGQLMNISLKQLEESVRIRVTSCGALLEITGIIQLLQTAHHCLRTNQKDTTLTLVEEAVLMTSTETVKRETTQDKQSNLERCFSSVKIIIESGQLETLDSEKLKMAIKKWAKAVVSYARQVSGHFEKSSG</sequence>
<reference evidence="1 2" key="1">
    <citation type="submission" date="2020-06" db="EMBL/GenBank/DDBJ databases">
        <title>Transcriptomic and genomic resources for Thalictrum thalictroides and T. hernandezii: Facilitating candidate gene discovery in an emerging model plant lineage.</title>
        <authorList>
            <person name="Arias T."/>
            <person name="Riano-Pachon D.M."/>
            <person name="Di Stilio V.S."/>
        </authorList>
    </citation>
    <scope>NUCLEOTIDE SEQUENCE [LARGE SCALE GENOMIC DNA]</scope>
    <source>
        <strain evidence="2">cv. WT478/WT964</strain>
        <tissue evidence="1">Leaves</tissue>
    </source>
</reference>
<name>A0A7J6V6H8_THATH</name>
<proteinExistence type="predicted"/>
<evidence type="ECO:0000313" key="2">
    <source>
        <dbReference type="Proteomes" id="UP000554482"/>
    </source>
</evidence>
<dbReference type="PANTHER" id="PTHR36484">
    <property type="entry name" value="OS01G0558700 PROTEIN"/>
    <property type="match status" value="1"/>
</dbReference>
<dbReference type="Proteomes" id="UP000554482">
    <property type="component" value="Unassembled WGS sequence"/>
</dbReference>
<gene>
    <name evidence="1" type="ORF">FRX31_030154</name>
</gene>
<evidence type="ECO:0000313" key="1">
    <source>
        <dbReference type="EMBL" id="KAF5180261.1"/>
    </source>
</evidence>
<dbReference type="AlphaFoldDB" id="A0A7J6V6H8"/>
<dbReference type="EMBL" id="JABWDY010037667">
    <property type="protein sequence ID" value="KAF5180261.1"/>
    <property type="molecule type" value="Genomic_DNA"/>
</dbReference>
<comment type="caution">
    <text evidence="1">The sequence shown here is derived from an EMBL/GenBank/DDBJ whole genome shotgun (WGS) entry which is preliminary data.</text>
</comment>